<reference evidence="2 3" key="1">
    <citation type="submission" date="2017-06" db="EMBL/GenBank/DDBJ databases">
        <authorList>
            <person name="Kim H.J."/>
            <person name="Triplett B.A."/>
        </authorList>
    </citation>
    <scope>NUCLEOTIDE SEQUENCE [LARGE SCALE GENOMIC DNA]</scope>
    <source>
        <strain evidence="2 3">DSM 19307</strain>
    </source>
</reference>
<dbReference type="AlphaFoldDB" id="A0A239MGH5"/>
<dbReference type="EMBL" id="FZPD01000015">
    <property type="protein sequence ID" value="SNT41212.1"/>
    <property type="molecule type" value="Genomic_DNA"/>
</dbReference>
<gene>
    <name evidence="2" type="ORF">SAMN05421640_0027</name>
</gene>
<accession>A0A239MGH5</accession>
<evidence type="ECO:0000313" key="3">
    <source>
        <dbReference type="Proteomes" id="UP000198393"/>
    </source>
</evidence>
<dbReference type="Proteomes" id="UP000198393">
    <property type="component" value="Unassembled WGS sequence"/>
</dbReference>
<organism evidence="2 3">
    <name type="scientific">Ekhidna lutea</name>
    <dbReference type="NCBI Taxonomy" id="447679"/>
    <lineage>
        <taxon>Bacteria</taxon>
        <taxon>Pseudomonadati</taxon>
        <taxon>Bacteroidota</taxon>
        <taxon>Cytophagia</taxon>
        <taxon>Cytophagales</taxon>
        <taxon>Reichenbachiellaceae</taxon>
        <taxon>Ekhidna</taxon>
    </lineage>
</organism>
<feature type="transmembrane region" description="Helical" evidence="1">
    <location>
        <begin position="6"/>
        <end position="25"/>
    </location>
</feature>
<evidence type="ECO:0000313" key="2">
    <source>
        <dbReference type="EMBL" id="SNT41212.1"/>
    </source>
</evidence>
<name>A0A239MGH5_EKHLU</name>
<keyword evidence="1" id="KW-0812">Transmembrane</keyword>
<evidence type="ECO:0000256" key="1">
    <source>
        <dbReference type="SAM" id="Phobius"/>
    </source>
</evidence>
<protein>
    <submittedName>
        <fullName evidence="2">Uncharacterized protein</fullName>
    </submittedName>
</protein>
<keyword evidence="1" id="KW-1133">Transmembrane helix</keyword>
<proteinExistence type="predicted"/>
<sequence>MTEYWTGILGGLIGSILTVVVTKLLEILQKSKEHKYSLQKSFFEKKLAAAEATITQYTILSGALVNLSVLYGRIHNESNDVEDFLQNNLHEQAMQQLAVANNASFIVANSVTLYFDLITEFNQNQVIKDFYNLLGSIQPLTDNRDTAYEHYESVIGTDLEQAAYRLYLQSEQDLNNLMEAVSSSYINFNNQLMMVIAQIREEMKKFDYK</sequence>
<keyword evidence="1" id="KW-0472">Membrane</keyword>
<keyword evidence="3" id="KW-1185">Reference proteome</keyword>
<dbReference type="RefSeq" id="WP_089358486.1">
    <property type="nucleotide sequence ID" value="NZ_FZPD01000015.1"/>
</dbReference>